<dbReference type="InterPro" id="IPR009835">
    <property type="entry name" value="SrtB"/>
</dbReference>
<dbReference type="Proteomes" id="UP000528555">
    <property type="component" value="Unassembled WGS sequence"/>
</dbReference>
<dbReference type="NCBIfam" id="TIGR03064">
    <property type="entry name" value="sortase_srtB"/>
    <property type="match status" value="1"/>
</dbReference>
<keyword evidence="4" id="KW-1133">Transmembrane helix</keyword>
<evidence type="ECO:0000256" key="3">
    <source>
        <dbReference type="SAM" id="MobiDB-lite"/>
    </source>
</evidence>
<dbReference type="AlphaFoldDB" id="A0A850HIB5"/>
<feature type="compositionally biased region" description="Basic and acidic residues" evidence="3">
    <location>
        <begin position="107"/>
        <end position="148"/>
    </location>
</feature>
<dbReference type="InterPro" id="IPR005754">
    <property type="entry name" value="Sortase"/>
</dbReference>
<keyword evidence="4" id="KW-0472">Membrane</keyword>
<feature type="compositionally biased region" description="Basic and acidic residues" evidence="3">
    <location>
        <begin position="21"/>
        <end position="39"/>
    </location>
</feature>
<keyword evidence="1 6" id="KW-0378">Hydrolase</keyword>
<evidence type="ECO:0000256" key="2">
    <source>
        <dbReference type="PIRSR" id="PIRSR605754-1"/>
    </source>
</evidence>
<evidence type="ECO:0000313" key="7">
    <source>
        <dbReference type="Proteomes" id="UP000528555"/>
    </source>
</evidence>
<keyword evidence="7" id="KW-1185">Reference proteome</keyword>
<dbReference type="RefSeq" id="WP_173814947.1">
    <property type="nucleotide sequence ID" value="NZ_JAAITX010000006.1"/>
</dbReference>
<name>A0A850HIB5_9FIRM</name>
<keyword evidence="4" id="KW-0812">Transmembrane</keyword>
<organism evidence="6 7">
    <name type="scientific">Dorea phocaeensis</name>
    <dbReference type="NCBI Taxonomy" id="2040291"/>
    <lineage>
        <taxon>Bacteria</taxon>
        <taxon>Bacillati</taxon>
        <taxon>Bacillota</taxon>
        <taxon>Clostridia</taxon>
        <taxon>Lachnospirales</taxon>
        <taxon>Lachnospiraceae</taxon>
        <taxon>Dorea</taxon>
    </lineage>
</organism>
<evidence type="ECO:0000313" key="6">
    <source>
        <dbReference type="EMBL" id="NVH58945.1"/>
    </source>
</evidence>
<evidence type="ECO:0000313" key="8">
    <source>
        <dbReference type="Proteomes" id="UP000701680"/>
    </source>
</evidence>
<dbReference type="GO" id="GO:0016787">
    <property type="term" value="F:hydrolase activity"/>
    <property type="evidence" value="ECO:0007669"/>
    <property type="project" value="UniProtKB-KW"/>
</dbReference>
<feature type="compositionally biased region" description="Basic and acidic residues" evidence="3">
    <location>
        <begin position="51"/>
        <end position="96"/>
    </location>
</feature>
<dbReference type="EC" id="3.4.22.71" evidence="6"/>
<evidence type="ECO:0000256" key="4">
    <source>
        <dbReference type="SAM" id="Phobius"/>
    </source>
</evidence>
<dbReference type="InterPro" id="IPR023365">
    <property type="entry name" value="Sortase_dom-sf"/>
</dbReference>
<feature type="region of interest" description="Disordered" evidence="3">
    <location>
        <begin position="1"/>
        <end position="167"/>
    </location>
</feature>
<dbReference type="EMBL" id="JAAIUO010000006">
    <property type="protein sequence ID" value="NSK15172.1"/>
    <property type="molecule type" value="Genomic_DNA"/>
</dbReference>
<reference evidence="7 8" key="1">
    <citation type="journal article" date="2020" name="Cell Host Microbe">
        <title>Functional and Genomic Variation between Human-Derived Isolates of Lachnospiraceae Reveals Inter- and Intra-Species Diversity.</title>
        <authorList>
            <person name="Sorbara M.T."/>
            <person name="Littmann E.R."/>
            <person name="Fontana E."/>
            <person name="Moody T.U."/>
            <person name="Kohout C.E."/>
            <person name="Gjonbalaj M."/>
            <person name="Eaton V."/>
            <person name="Seok R."/>
            <person name="Leiner I.M."/>
            <person name="Pamer E.G."/>
        </authorList>
    </citation>
    <scope>NUCLEOTIDE SEQUENCE [LARGE SCALE GENOMIC DNA]</scope>
    <source>
        <strain evidence="6 7">MSK.17.11</strain>
        <strain evidence="5 8">MSK.17.38</strain>
    </source>
</reference>
<dbReference type="CDD" id="cd05826">
    <property type="entry name" value="Sortase_B"/>
    <property type="match status" value="1"/>
</dbReference>
<reference evidence="6" key="2">
    <citation type="submission" date="2020-02" db="EMBL/GenBank/DDBJ databases">
        <authorList>
            <person name="Littmann E."/>
            <person name="Sorbara M."/>
        </authorList>
    </citation>
    <scope>NUCLEOTIDE SEQUENCE</scope>
    <source>
        <strain evidence="6">MSK.17.11</strain>
        <strain evidence="5">MSK.17.38</strain>
    </source>
</reference>
<dbReference type="EMBL" id="JAAITX010000006">
    <property type="protein sequence ID" value="NVH58945.1"/>
    <property type="molecule type" value="Genomic_DNA"/>
</dbReference>
<comment type="caution">
    <text evidence="6">The sequence shown here is derived from an EMBL/GenBank/DDBJ whole genome shotgun (WGS) entry which is preliminary data.</text>
</comment>
<dbReference type="Gene3D" id="2.40.260.10">
    <property type="entry name" value="Sortase"/>
    <property type="match status" value="1"/>
</dbReference>
<evidence type="ECO:0000313" key="5">
    <source>
        <dbReference type="EMBL" id="NSK15172.1"/>
    </source>
</evidence>
<feature type="transmembrane region" description="Helical" evidence="4">
    <location>
        <begin position="173"/>
        <end position="194"/>
    </location>
</feature>
<dbReference type="Proteomes" id="UP000701680">
    <property type="component" value="Unassembled WGS sequence"/>
</dbReference>
<dbReference type="SUPFAM" id="SSF63817">
    <property type="entry name" value="Sortase"/>
    <property type="match status" value="1"/>
</dbReference>
<feature type="active site" description="Proton donor/acceptor" evidence="2">
    <location>
        <position position="305"/>
    </location>
</feature>
<protein>
    <submittedName>
        <fullName evidence="6">Class B sortase</fullName>
        <ecNumber evidence="6">3.4.22.71</ecNumber>
    </submittedName>
</protein>
<feature type="active site" description="Acyl-thioester intermediate" evidence="2">
    <location>
        <position position="399"/>
    </location>
</feature>
<gene>
    <name evidence="6" type="primary">srtB</name>
    <name evidence="6" type="ORF">G5A66_09870</name>
    <name evidence="5" type="ORF">G5A75_09895</name>
</gene>
<sequence length="422" mass="48077">MKEDEKIRDKNRRAPQSGGGSREDVPHRTSIKAAREAQHSHRPKTTQPAGEAKKASRPAGERVNRPAGERATRPTGERASRPAGERASRPTRERATRPAARTAGQTEEGRTTRQTAEQKNEERKQTRIHPERETKSRSIHQKADSHGKKAEKKSGKKSGKKADEKKGKKKSNLIFNIILVVAIIVFCVSAFQLFNIFKGYHEGRSEYDKVRKLAVTTDKKKADKETGDGFQVNFEELLKMNPDTIGWIRFTPEPAQINYPIVQGQDNEKYLKTTFTANENTLGAIFLNVDNLSDYSDKNSIIYGHRMKDGSMFRHLQDYDSKSFWEKNPYFYIYTLDGRKLTYHIYSVGQVEDTSDTYLTSFESEEAYQSFLDMTKEVAMYDTGVEVTTEDKIVTLSTCTSASDEHRFVVRGVLEKEEQVKK</sequence>
<proteinExistence type="predicted"/>
<feature type="compositionally biased region" description="Basic residues" evidence="3">
    <location>
        <begin position="149"/>
        <end position="159"/>
    </location>
</feature>
<accession>A0A850HIB5</accession>
<dbReference type="Pfam" id="PF04203">
    <property type="entry name" value="Sortase"/>
    <property type="match status" value="1"/>
</dbReference>
<evidence type="ECO:0000256" key="1">
    <source>
        <dbReference type="ARBA" id="ARBA00022801"/>
    </source>
</evidence>